<comment type="caution">
    <text evidence="2">The sequence shown here is derived from an EMBL/GenBank/DDBJ whole genome shotgun (WGS) entry which is preliminary data.</text>
</comment>
<dbReference type="OrthoDB" id="513668at2759"/>
<protein>
    <submittedName>
        <fullName evidence="2">Uncharacterized protein</fullName>
    </submittedName>
</protein>
<organism evidence="2 3">
    <name type="scientific">Pycnococcus provasolii</name>
    <dbReference type="NCBI Taxonomy" id="41880"/>
    <lineage>
        <taxon>Eukaryota</taxon>
        <taxon>Viridiplantae</taxon>
        <taxon>Chlorophyta</taxon>
        <taxon>Pseudoscourfieldiophyceae</taxon>
        <taxon>Pseudoscourfieldiales</taxon>
        <taxon>Pycnococcaceae</taxon>
        <taxon>Pycnococcus</taxon>
    </lineage>
</organism>
<feature type="compositionally biased region" description="Low complexity" evidence="1">
    <location>
        <begin position="44"/>
        <end position="55"/>
    </location>
</feature>
<keyword evidence="3" id="KW-1185">Reference proteome</keyword>
<dbReference type="Proteomes" id="UP000660262">
    <property type="component" value="Unassembled WGS sequence"/>
</dbReference>
<dbReference type="AlphaFoldDB" id="A0A830HS69"/>
<reference evidence="2" key="1">
    <citation type="submission" date="2020-10" db="EMBL/GenBank/DDBJ databases">
        <title>Unveiling of a novel bifunctional photoreceptor, Dualchrome1, isolated from a cosmopolitan green alga.</title>
        <authorList>
            <person name="Suzuki S."/>
            <person name="Kawachi M."/>
        </authorList>
    </citation>
    <scope>NUCLEOTIDE SEQUENCE</scope>
    <source>
        <strain evidence="2">NIES 2893</strain>
    </source>
</reference>
<evidence type="ECO:0000256" key="1">
    <source>
        <dbReference type="SAM" id="MobiDB-lite"/>
    </source>
</evidence>
<feature type="region of interest" description="Disordered" evidence="1">
    <location>
        <begin position="1"/>
        <end position="79"/>
    </location>
</feature>
<accession>A0A830HS69</accession>
<feature type="compositionally biased region" description="Polar residues" evidence="1">
    <location>
        <begin position="7"/>
        <end position="43"/>
    </location>
</feature>
<sequence length="210" mass="23271">MSLPSPVLSSSTGALNAVRSASSAKLGGSTQWSMSVLNSIQGEQPQQQQQQQAPAVDLENIGTFTHRANRKPLADSSEARASVKTAQLEEEEAYVPFRKWASWAAESVRQVQAEVDETRPTRIAERLRNLHVPRTPFEAPKVPHLLPVTHAMSRSKALQQWFVVDDASKQRKTRLSWYDPTARSIVPSNWFSEGLVGDLRHYCATPAAAK</sequence>
<proteinExistence type="predicted"/>
<dbReference type="EMBL" id="BNJQ01000018">
    <property type="protein sequence ID" value="GHP07787.1"/>
    <property type="molecule type" value="Genomic_DNA"/>
</dbReference>
<evidence type="ECO:0000313" key="3">
    <source>
        <dbReference type="Proteomes" id="UP000660262"/>
    </source>
</evidence>
<name>A0A830HS69_9CHLO</name>
<evidence type="ECO:0000313" key="2">
    <source>
        <dbReference type="EMBL" id="GHP07787.1"/>
    </source>
</evidence>
<gene>
    <name evidence="2" type="ORF">PPROV_000652900</name>
</gene>